<protein>
    <submittedName>
        <fullName evidence="1">Uncharacterized protein</fullName>
    </submittedName>
</protein>
<keyword evidence="2" id="KW-1185">Reference proteome</keyword>
<proteinExistence type="predicted"/>
<comment type="caution">
    <text evidence="1">The sequence shown here is derived from an EMBL/GenBank/DDBJ whole genome shotgun (WGS) entry which is preliminary data.</text>
</comment>
<name>A0ABR1GV88_9HYPO</name>
<organism evidence="1 2">
    <name type="scientific">Neonectria punicea</name>
    <dbReference type="NCBI Taxonomy" id="979145"/>
    <lineage>
        <taxon>Eukaryota</taxon>
        <taxon>Fungi</taxon>
        <taxon>Dikarya</taxon>
        <taxon>Ascomycota</taxon>
        <taxon>Pezizomycotina</taxon>
        <taxon>Sordariomycetes</taxon>
        <taxon>Hypocreomycetidae</taxon>
        <taxon>Hypocreales</taxon>
        <taxon>Nectriaceae</taxon>
        <taxon>Neonectria</taxon>
    </lineage>
</organism>
<accession>A0ABR1GV88</accession>
<sequence length="276" mass="30835">MSRPELAPASALLKEAFLPVAQPDQPYVDLGALNERLRGLFEFSIQRLDFRTGHVLDDSGRPAPADLYFRPLPPHKIQAWLQESKPFKDRRGGDFFVQAIDIHLRDNEDGSNRGAMSAHTTWAYVGMPRAKLLYRADGEHSDWKINYVYRQSLDPTAHALKQKANPEKPHVVISVSEGARLRDGVICTSELSTLLFFAADSSVTTAKKPHAICPIMVITASCDTVRITQAIWNVKTGQIRIRMSPILEFPGGLWKNSTQYLSLLGWVVSDAVGKTR</sequence>
<evidence type="ECO:0000313" key="1">
    <source>
        <dbReference type="EMBL" id="KAK7409408.1"/>
    </source>
</evidence>
<reference evidence="1 2" key="1">
    <citation type="journal article" date="2025" name="Microbiol. Resour. Announc.">
        <title>Draft genome sequences for Neonectria magnoliae and Neonectria punicea, canker pathogens of Liriodendron tulipifera and Acer saccharum in West Virginia.</title>
        <authorList>
            <person name="Petronek H.M."/>
            <person name="Kasson M.T."/>
            <person name="Metheny A.M."/>
            <person name="Stauder C.M."/>
            <person name="Lovett B."/>
            <person name="Lynch S.C."/>
            <person name="Garnas J.R."/>
            <person name="Kasson L.R."/>
            <person name="Stajich J.E."/>
        </authorList>
    </citation>
    <scope>NUCLEOTIDE SEQUENCE [LARGE SCALE GENOMIC DNA]</scope>
    <source>
        <strain evidence="1 2">NRRL 64653</strain>
    </source>
</reference>
<dbReference type="EMBL" id="JAZAVJ010000152">
    <property type="protein sequence ID" value="KAK7409408.1"/>
    <property type="molecule type" value="Genomic_DNA"/>
</dbReference>
<gene>
    <name evidence="1" type="ORF">QQX98_008417</name>
</gene>
<evidence type="ECO:0000313" key="2">
    <source>
        <dbReference type="Proteomes" id="UP001498476"/>
    </source>
</evidence>
<dbReference type="Proteomes" id="UP001498476">
    <property type="component" value="Unassembled WGS sequence"/>
</dbReference>